<accession>A0A173GE20</accession>
<proteinExistence type="predicted"/>
<reference evidence="2" key="1">
    <citation type="submission" date="2016-03" db="EMBL/GenBank/DDBJ databases">
        <authorList>
            <person name="Sharma R."/>
            <person name="Simister A.R."/>
            <person name="Berg J.A."/>
            <person name="Jensen G.L."/>
            <person name="Keele B.R."/>
            <person name="Ward M.E.H."/>
            <person name="Breakwell D.P."/>
            <person name="Hope S."/>
            <person name="Grose J.H."/>
        </authorList>
    </citation>
    <scope>NUCLEOTIDE SEQUENCE [LARGE SCALE GENOMIC DNA]</scope>
</reference>
<name>A0A173GE20_9CAUD</name>
<keyword evidence="2" id="KW-1185">Reference proteome</keyword>
<dbReference type="EMBL" id="KU886223">
    <property type="protein sequence ID" value="ANH51738.1"/>
    <property type="molecule type" value="Genomic_DNA"/>
</dbReference>
<protein>
    <submittedName>
        <fullName evidence="1">Uncharacterized protein</fullName>
    </submittedName>
</protein>
<organism evidence="1 2">
    <name type="scientific">Erwinia phage vB_EamM_Simmy50</name>
    <dbReference type="NCBI Taxonomy" id="1815988"/>
    <lineage>
        <taxon>Viruses</taxon>
        <taxon>Duplodnaviria</taxon>
        <taxon>Heunggongvirae</taxon>
        <taxon>Uroviricota</taxon>
        <taxon>Caudoviricetes</taxon>
        <taxon>Chimalliviridae</taxon>
        <taxon>Agricanvirus</taxon>
        <taxon>Agricanvirus simmy50</taxon>
    </lineage>
</organism>
<evidence type="ECO:0000313" key="1">
    <source>
        <dbReference type="EMBL" id="ANH51738.1"/>
    </source>
</evidence>
<gene>
    <name evidence="1" type="ORF">SIMMY50_280</name>
</gene>
<sequence>MKPLFAMKFDTRDAGLGDQLDLLQSRVKAYSKHGTMIKDVAVTAWVVCSDNMPVAGDDPAHVSIIHRYRYDIEQQCVVGGVSAMDALREIWSAYGPDSTLPPFSRIPGAVDMQFTLTVFTI</sequence>
<dbReference type="Proteomes" id="UP000222975">
    <property type="component" value="Segment"/>
</dbReference>
<evidence type="ECO:0000313" key="2">
    <source>
        <dbReference type="Proteomes" id="UP000222975"/>
    </source>
</evidence>